<evidence type="ECO:0000256" key="5">
    <source>
        <dbReference type="ARBA" id="ARBA00012541"/>
    </source>
</evidence>
<evidence type="ECO:0000256" key="8">
    <source>
        <dbReference type="ARBA" id="ARBA00022679"/>
    </source>
</evidence>
<dbReference type="InterPro" id="IPR054169">
    <property type="entry name" value="GlgB_N"/>
</dbReference>
<dbReference type="PANTHER" id="PTHR43651">
    <property type="entry name" value="1,4-ALPHA-GLUCAN-BRANCHING ENZYME"/>
    <property type="match status" value="1"/>
</dbReference>
<evidence type="ECO:0000256" key="9">
    <source>
        <dbReference type="ARBA" id="ARBA00023056"/>
    </source>
</evidence>
<dbReference type="CDD" id="cd02855">
    <property type="entry name" value="E_set_GBE_prok_N"/>
    <property type="match status" value="1"/>
</dbReference>
<dbReference type="SUPFAM" id="SSF51011">
    <property type="entry name" value="Glycosyl hydrolase domain"/>
    <property type="match status" value="1"/>
</dbReference>
<accession>A0ABR7MV65</accession>
<keyword evidence="6" id="KW-0321">Glycogen metabolism</keyword>
<dbReference type="Pfam" id="PF00128">
    <property type="entry name" value="Alpha-amylase"/>
    <property type="match status" value="1"/>
</dbReference>
<dbReference type="Gene3D" id="3.20.20.80">
    <property type="entry name" value="Glycosidases"/>
    <property type="match status" value="1"/>
</dbReference>
<name>A0ABR7MV65_9FIRM</name>
<keyword evidence="10" id="KW-0119">Carbohydrate metabolism</keyword>
<dbReference type="InterPro" id="IPR006047">
    <property type="entry name" value="GH13_cat_dom"/>
</dbReference>
<proteinExistence type="inferred from homology"/>
<dbReference type="InterPro" id="IPR017853">
    <property type="entry name" value="GH"/>
</dbReference>
<keyword evidence="8" id="KW-0808">Transferase</keyword>
<dbReference type="InterPro" id="IPR006048">
    <property type="entry name" value="A-amylase/branching_C"/>
</dbReference>
<dbReference type="NCBIfam" id="TIGR01515">
    <property type="entry name" value="branching_enzym"/>
    <property type="match status" value="1"/>
</dbReference>
<evidence type="ECO:0000313" key="14">
    <source>
        <dbReference type="Proteomes" id="UP000637513"/>
    </source>
</evidence>
<dbReference type="SUPFAM" id="SSF51445">
    <property type="entry name" value="(Trans)glycosidases"/>
    <property type="match status" value="1"/>
</dbReference>
<comment type="catalytic activity">
    <reaction evidence="1">
        <text>Transfers a segment of a (1-&gt;4)-alpha-D-glucan chain to a primary hydroxy group in a similar glucan chain.</text>
        <dbReference type="EC" id="2.4.1.18"/>
    </reaction>
</comment>
<evidence type="ECO:0000256" key="10">
    <source>
        <dbReference type="ARBA" id="ARBA00023277"/>
    </source>
</evidence>
<dbReference type="Pfam" id="PF02806">
    <property type="entry name" value="Alpha-amylase_C"/>
    <property type="match status" value="1"/>
</dbReference>
<dbReference type="InterPro" id="IPR013783">
    <property type="entry name" value="Ig-like_fold"/>
</dbReference>
<dbReference type="PANTHER" id="PTHR43651:SF3">
    <property type="entry name" value="1,4-ALPHA-GLUCAN-BRANCHING ENZYME"/>
    <property type="match status" value="1"/>
</dbReference>
<dbReference type="NCBIfam" id="NF008967">
    <property type="entry name" value="PRK12313.1"/>
    <property type="match status" value="1"/>
</dbReference>
<comment type="caution">
    <text evidence="13">The sequence shown here is derived from an EMBL/GenBank/DDBJ whole genome shotgun (WGS) entry which is preliminary data.</text>
</comment>
<dbReference type="Gene3D" id="2.60.40.10">
    <property type="entry name" value="Immunoglobulins"/>
    <property type="match status" value="2"/>
</dbReference>
<keyword evidence="7" id="KW-0328">Glycosyltransferase</keyword>
<dbReference type="PIRSF" id="PIRSF000463">
    <property type="entry name" value="GlgB"/>
    <property type="match status" value="1"/>
</dbReference>
<evidence type="ECO:0000256" key="1">
    <source>
        <dbReference type="ARBA" id="ARBA00000826"/>
    </source>
</evidence>
<evidence type="ECO:0000256" key="11">
    <source>
        <dbReference type="NCBIfam" id="TIGR01515"/>
    </source>
</evidence>
<evidence type="ECO:0000256" key="2">
    <source>
        <dbReference type="ARBA" id="ARBA00002953"/>
    </source>
</evidence>
<dbReference type="InterPro" id="IPR013780">
    <property type="entry name" value="Glyco_hydro_b"/>
</dbReference>
<dbReference type="Pfam" id="PF22019">
    <property type="entry name" value="GlgB_N"/>
    <property type="match status" value="1"/>
</dbReference>
<dbReference type="RefSeq" id="WP_249305011.1">
    <property type="nucleotide sequence ID" value="NZ_JACRSW010000031.1"/>
</dbReference>
<dbReference type="EMBL" id="JACRSW010000031">
    <property type="protein sequence ID" value="MBC8557697.1"/>
    <property type="molecule type" value="Genomic_DNA"/>
</dbReference>
<dbReference type="InterPro" id="IPR014756">
    <property type="entry name" value="Ig_E-set"/>
</dbReference>
<dbReference type="SMART" id="SM00642">
    <property type="entry name" value="Aamy"/>
    <property type="match status" value="1"/>
</dbReference>
<dbReference type="EC" id="2.4.1.18" evidence="5 11"/>
<evidence type="ECO:0000259" key="12">
    <source>
        <dbReference type="SMART" id="SM00642"/>
    </source>
</evidence>
<protein>
    <recommendedName>
        <fullName evidence="5 11">1,4-alpha-glucan branching enzyme</fullName>
        <ecNumber evidence="5 11">2.4.1.18</ecNumber>
    </recommendedName>
</protein>
<evidence type="ECO:0000256" key="7">
    <source>
        <dbReference type="ARBA" id="ARBA00022676"/>
    </source>
</evidence>
<comment type="function">
    <text evidence="2">Catalyzes the formation of the alpha-1,6-glucosidic linkages in glycogen by scission of a 1,4-alpha-linked oligosaccharide from growing alpha-1,4-glucan chains and the subsequent attachment of the oligosaccharide to the alpha-1,6 position.</text>
</comment>
<keyword evidence="14" id="KW-1185">Reference proteome</keyword>
<dbReference type="Proteomes" id="UP000637513">
    <property type="component" value="Unassembled WGS sequence"/>
</dbReference>
<dbReference type="InterPro" id="IPR044143">
    <property type="entry name" value="GlgB_N_E_set_prok"/>
</dbReference>
<comment type="pathway">
    <text evidence="3">Glycan biosynthesis; glycogen biosynthesis.</text>
</comment>
<dbReference type="InterPro" id="IPR006407">
    <property type="entry name" value="GlgB"/>
</dbReference>
<dbReference type="Gene3D" id="2.60.40.1180">
    <property type="entry name" value="Golgi alpha-mannosidase II"/>
    <property type="match status" value="1"/>
</dbReference>
<gene>
    <name evidence="13" type="primary">glgB</name>
    <name evidence="13" type="ORF">H8700_08255</name>
</gene>
<dbReference type="SUPFAM" id="SSF81296">
    <property type="entry name" value="E set domains"/>
    <property type="match status" value="2"/>
</dbReference>
<evidence type="ECO:0000256" key="3">
    <source>
        <dbReference type="ARBA" id="ARBA00004964"/>
    </source>
</evidence>
<reference evidence="13 14" key="1">
    <citation type="submission" date="2020-08" db="EMBL/GenBank/DDBJ databases">
        <title>Genome public.</title>
        <authorList>
            <person name="Liu C."/>
            <person name="Sun Q."/>
        </authorList>
    </citation>
    <scope>NUCLEOTIDE SEQUENCE [LARGE SCALE GENOMIC DNA]</scope>
    <source>
        <strain evidence="13 14">BX3</strain>
    </source>
</reference>
<dbReference type="InterPro" id="IPR037439">
    <property type="entry name" value="Branching_enzy"/>
</dbReference>
<comment type="similarity">
    <text evidence="4">Belongs to the glycosyl hydrolase 13 family. GlgB subfamily.</text>
</comment>
<feature type="domain" description="Glycosyl hydrolase family 13 catalytic" evidence="12">
    <location>
        <begin position="275"/>
        <end position="653"/>
    </location>
</feature>
<evidence type="ECO:0000313" key="13">
    <source>
        <dbReference type="EMBL" id="MBC8557697.1"/>
    </source>
</evidence>
<dbReference type="CDD" id="cd11322">
    <property type="entry name" value="AmyAc_Glg_BE"/>
    <property type="match status" value="1"/>
</dbReference>
<evidence type="ECO:0000256" key="4">
    <source>
        <dbReference type="ARBA" id="ARBA00009000"/>
    </source>
</evidence>
<evidence type="ECO:0000256" key="6">
    <source>
        <dbReference type="ARBA" id="ARBA00022600"/>
    </source>
</evidence>
<organism evidence="13 14">
    <name type="scientific">Jutongia hominis</name>
    <dbReference type="NCBI Taxonomy" id="2763664"/>
    <lineage>
        <taxon>Bacteria</taxon>
        <taxon>Bacillati</taxon>
        <taxon>Bacillota</taxon>
        <taxon>Clostridia</taxon>
        <taxon>Lachnospirales</taxon>
        <taxon>Lachnospiraceae</taxon>
        <taxon>Jutongia</taxon>
    </lineage>
</organism>
<sequence length="754" mass="86849">MDKKLYDLMDWAEIETIVYSEHDHPENILGPHKVKGGVLIQAFLPDAKTVFVRSKKSGMFIQMSQTDEDGCFAALMESRKIVSYEYVIDYGDGKEYWQKDPYLYGNLIPEQALEDFNAGKAYDIYRYLGAHPVAVKGIGKDVLVDWNPMAASTKRSDMVQGTFFAVWAPNAMRVSVVGDFNQWDGRRHPMCRFGDSGVFGLFIPDIGCGDIYKYELKYNARTIALKSDPYGFQYEDSMTMASIITDLQNFLWEDAEWMQKRQKIQITQEALNIYEVSLDGWLSKEDKDAGKGYRDAAKTLAKYVKEMGYTHIQLMPLMERVQKNSYGYPTVGYYAIRSCYGTPKDFMYFVDYMHQNGIGVIMEWIPGYFSTQEQGLAMFDGTCLYEHLNPLQGLHPFYDAMLFQYERPEVANFLLANALYWKEMYHLDGICVGGMETMLYLDYGRKEGEWIPNRYGGNENLGGIDVLKKLAALFHQKEDGAILIAKEEMASLGVTDPLEDNGLGFDLKWNICWTSDFLKYMKLDPLFRKGSHGLITMEMLYHYSANFILTISHRDTWKKKSSLFENMPGTIYDKFSNIRVGFGYMITHPGKKMLFMGEEFGVEDRKNPDGSLDWEQAQSKEHAQLQRYVKDLNMLYRNHTALYVMDYRQDGFEWISCMDADHSIIAFLRKDQDDILLVICNFTPVLYENFKVGVPFMGRYKEIFNSDRTIYGGAGYANSNELTAKEVSWDGRSHSIAIKLPPYGFCVFRAVSEK</sequence>
<keyword evidence="9" id="KW-0320">Glycogen biosynthesis</keyword>
<dbReference type="Pfam" id="PF02922">
    <property type="entry name" value="CBM_48"/>
    <property type="match status" value="1"/>
</dbReference>
<dbReference type="InterPro" id="IPR004193">
    <property type="entry name" value="Glyco_hydro_13_N"/>
</dbReference>